<evidence type="ECO:0000313" key="7">
    <source>
        <dbReference type="EMBL" id="MFC1851623.1"/>
    </source>
</evidence>
<organism evidence="7 8">
    <name type="scientific">candidate division CSSED10-310 bacterium</name>
    <dbReference type="NCBI Taxonomy" id="2855610"/>
    <lineage>
        <taxon>Bacteria</taxon>
        <taxon>Bacteria division CSSED10-310</taxon>
    </lineage>
</organism>
<dbReference type="InterPro" id="IPR003033">
    <property type="entry name" value="SCP2_sterol-bd_dom"/>
</dbReference>
<comment type="caution">
    <text evidence="7">The sequence shown here is derived from an EMBL/GenBank/DDBJ whole genome shotgun (WGS) entry which is preliminary data.</text>
</comment>
<dbReference type="Gene3D" id="3.30.300.30">
    <property type="match status" value="1"/>
</dbReference>
<dbReference type="InterPro" id="IPR012340">
    <property type="entry name" value="NA-bd_OB-fold"/>
</dbReference>
<sequence length="1158" mass="126222">MNLGTYLDTAVAKFQDKPLLQFYDQTISFKEFGDQVNKLANGLKKLGFNKGDFIHVYVQNGPEVLISYFAIQKIGAIAGPINGFWKAAEVEYLLNDSKGAGLIIEDQYIPILNQIRSKCPDLKTVIEIGQSPASGHVSFATLMADSSNNPVLDQSAPEDLAFIFYTSGTTGNPKGVLLSHKNVLADKDGIAGALHLPAGKTILIFLPMFHVNAMLTSYYSIEGGFQIVLRKGFSATEFWEVVSTYKVNFWSAVPAVYQILLSDPGSQKYDLSSLEFGICGAAPLTEETMKQFEKTFNIPIVEGYGLTEATCVSTINPRDGIRKVGSIGLGIPGQEVKIVDEEGNECPPDKPGEIVIKGDPVMVGYYNRPDETAKTIREGWLHSGDVGYKDEDGYIFIVDRIKDMIIRGGENIYPKEIDNFLATHPKIAEAATIGVPDKIKGEEVKAFIVAADDSLTEEEVLQFCRDNVAAYKVPKYIEILAEDFPRSPVGKVLKKELKKWGLTPRPKKKKSAVTVADIFGTMESRVNSEGVKGVTANYGYHITGEGGGDWTVSIKDGAVKVMTGIHDSNVEVTISAKDWIALTLGTLDGMTAFTTGKLKATGDVSLLMKATKFFKPYTPPQAEPEVTVENIFETLENRVNPEGIHGVTASYGYKITGEGGGDWTVKVADNSVKVMRDIHEPDVTATIAAKDWIALTLGKLDPMTAFTTGKIKVEGNMGLLTKVPKFFKPYQPPQAQPTAEEVKPAPKPEPEPVKPSAAPAEKAPPKPEPPKSASEVTVADIFGTMESRVNPDKVAGVTANFAYHITGEGGGDWTITITNGTVEIREGIHDPKVTANISAQDFIDLNLGKLDGMTAFTSGKLKIEGDLGLMSKSAKFFQKYSPPKAEPVVSVADIFNTMEARVNPEGVKGVTANFSYKITGDGGGEWTTVVKDGTVKVLVGIHDPQVTTIMAAQDFIDLNLGKLDGMKAFSAGKLKVEGNMGLLTKAARFFKKYRPPAAAGDDEPKKQELIMLKQTLSIRQRFSTGPLMGKFLSELRDNKRILGNKCPKCGRLQTPPREICAICRIRVEELVEIGPEGVVGSYDITYYASPDPLTGESRETPYCAAFIRLDGCSGNDVFWHEIKPDHIKQLKRGVRVRPVWAEERTGAITDIKYFEIIA</sequence>
<evidence type="ECO:0000256" key="3">
    <source>
        <dbReference type="SAM" id="MobiDB-lite"/>
    </source>
</evidence>
<dbReference type="Pfam" id="PF00501">
    <property type="entry name" value="AMP-binding"/>
    <property type="match status" value="1"/>
</dbReference>
<dbReference type="SUPFAM" id="SSF55718">
    <property type="entry name" value="SCP-like"/>
    <property type="match status" value="4"/>
</dbReference>
<dbReference type="InterPro" id="IPR000873">
    <property type="entry name" value="AMP-dep_synth/lig_dom"/>
</dbReference>
<dbReference type="Proteomes" id="UP001594351">
    <property type="component" value="Unassembled WGS sequence"/>
</dbReference>
<dbReference type="SUPFAM" id="SSF56801">
    <property type="entry name" value="Acetyl-CoA synthetase-like"/>
    <property type="match status" value="1"/>
</dbReference>
<dbReference type="InterPro" id="IPR020845">
    <property type="entry name" value="AMP-binding_CS"/>
</dbReference>
<dbReference type="InterPro" id="IPR036527">
    <property type="entry name" value="SCP2_sterol-bd_dom_sf"/>
</dbReference>
<feature type="domain" description="AMP-dependent synthetase/ligase" evidence="4">
    <location>
        <begin position="8"/>
        <end position="366"/>
    </location>
</feature>
<evidence type="ECO:0000313" key="8">
    <source>
        <dbReference type="Proteomes" id="UP001594351"/>
    </source>
</evidence>
<evidence type="ECO:0000259" key="4">
    <source>
        <dbReference type="Pfam" id="PF00501"/>
    </source>
</evidence>
<accession>A0ABV6YZW6</accession>
<dbReference type="Pfam" id="PF13193">
    <property type="entry name" value="AMP-binding_C"/>
    <property type="match status" value="1"/>
</dbReference>
<keyword evidence="2 7" id="KW-0436">Ligase</keyword>
<dbReference type="PANTHER" id="PTHR43201">
    <property type="entry name" value="ACYL-COA SYNTHETASE"/>
    <property type="match status" value="1"/>
</dbReference>
<evidence type="ECO:0000256" key="2">
    <source>
        <dbReference type="ARBA" id="ARBA00022598"/>
    </source>
</evidence>
<feature type="domain" description="SCP2" evidence="5">
    <location>
        <begin position="527"/>
        <end position="615"/>
    </location>
</feature>
<gene>
    <name evidence="7" type="ORF">ACFL27_15640</name>
</gene>
<feature type="domain" description="SCP2" evidence="5">
    <location>
        <begin position="637"/>
        <end position="727"/>
    </location>
</feature>
<evidence type="ECO:0000256" key="1">
    <source>
        <dbReference type="ARBA" id="ARBA00006432"/>
    </source>
</evidence>
<dbReference type="SUPFAM" id="SSF50249">
    <property type="entry name" value="Nucleic acid-binding proteins"/>
    <property type="match status" value="1"/>
</dbReference>
<dbReference type="InterPro" id="IPR042099">
    <property type="entry name" value="ANL_N_sf"/>
</dbReference>
<dbReference type="Gene3D" id="3.30.1050.10">
    <property type="entry name" value="SCP2 sterol-binding domain"/>
    <property type="match status" value="4"/>
</dbReference>
<feature type="region of interest" description="Disordered" evidence="3">
    <location>
        <begin position="728"/>
        <end position="775"/>
    </location>
</feature>
<feature type="domain" description="SCP2" evidence="5">
    <location>
        <begin position="895"/>
        <end position="991"/>
    </location>
</feature>
<dbReference type="InterPro" id="IPR045851">
    <property type="entry name" value="AMP-bd_C_sf"/>
</dbReference>
<comment type="similarity">
    <text evidence="1">Belongs to the ATP-dependent AMP-binding enzyme family.</text>
</comment>
<dbReference type="NCBIfam" id="NF004837">
    <property type="entry name" value="PRK06187.1"/>
    <property type="match status" value="1"/>
</dbReference>
<dbReference type="EMBL" id="JBHPBY010000208">
    <property type="protein sequence ID" value="MFC1851623.1"/>
    <property type="molecule type" value="Genomic_DNA"/>
</dbReference>
<dbReference type="Gene3D" id="6.10.30.10">
    <property type="match status" value="1"/>
</dbReference>
<feature type="domain" description="AMP-binding enzyme C-terminal" evidence="6">
    <location>
        <begin position="416"/>
        <end position="491"/>
    </location>
</feature>
<dbReference type="PROSITE" id="PS00455">
    <property type="entry name" value="AMP_BINDING"/>
    <property type="match status" value="1"/>
</dbReference>
<name>A0ABV6YZW6_UNCC1</name>
<evidence type="ECO:0000259" key="6">
    <source>
        <dbReference type="Pfam" id="PF13193"/>
    </source>
</evidence>
<keyword evidence="8" id="KW-1185">Reference proteome</keyword>
<dbReference type="PANTHER" id="PTHR43201:SF5">
    <property type="entry name" value="MEDIUM-CHAIN ACYL-COA LIGASE ACSF2, MITOCHONDRIAL"/>
    <property type="match status" value="1"/>
</dbReference>
<dbReference type="EC" id="6.2.1.3" evidence="7"/>
<proteinExistence type="inferred from homology"/>
<dbReference type="Gene3D" id="3.40.50.12780">
    <property type="entry name" value="N-terminal domain of ligase-like"/>
    <property type="match status" value="1"/>
</dbReference>
<protein>
    <submittedName>
        <fullName evidence="7">Long-chain-fatty-acid--CoA ligase</fullName>
        <ecNumber evidence="7">6.2.1.3</ecNumber>
    </submittedName>
</protein>
<evidence type="ECO:0000259" key="5">
    <source>
        <dbReference type="Pfam" id="PF02036"/>
    </source>
</evidence>
<reference evidence="7 8" key="1">
    <citation type="submission" date="2024-09" db="EMBL/GenBank/DDBJ databases">
        <title>Laminarin stimulates single cell rates of sulfate reduction while oxygen inhibits transcriptomic activity in coastal marine sediment.</title>
        <authorList>
            <person name="Lindsay M."/>
            <person name="Orcutt B."/>
            <person name="Emerson D."/>
            <person name="Stepanauskas R."/>
            <person name="D'Angelo T."/>
        </authorList>
    </citation>
    <scope>NUCLEOTIDE SEQUENCE [LARGE SCALE GENOMIC DNA]</scope>
    <source>
        <strain evidence="7">SAG AM-311-K15</strain>
    </source>
</reference>
<dbReference type="InterPro" id="IPR025110">
    <property type="entry name" value="AMP-bd_C"/>
</dbReference>
<feature type="domain" description="SCP2" evidence="5">
    <location>
        <begin position="789"/>
        <end position="877"/>
    </location>
</feature>
<dbReference type="GO" id="GO:0004467">
    <property type="term" value="F:long-chain fatty acid-CoA ligase activity"/>
    <property type="evidence" value="ECO:0007669"/>
    <property type="project" value="UniProtKB-EC"/>
</dbReference>
<dbReference type="Pfam" id="PF02036">
    <property type="entry name" value="SCP2"/>
    <property type="match status" value="4"/>
</dbReference>
<feature type="compositionally biased region" description="Basic and acidic residues" evidence="3">
    <location>
        <begin position="740"/>
        <end position="752"/>
    </location>
</feature>